<name>A0ABT0HBQ0_9FLAO</name>
<reference evidence="2" key="1">
    <citation type="submission" date="2022-04" db="EMBL/GenBank/DDBJ databases">
        <authorList>
            <person name="Ren T."/>
        </authorList>
    </citation>
    <scope>NUCLEOTIDE SEQUENCE</scope>
    <source>
        <strain evidence="2">F63249</strain>
    </source>
</reference>
<dbReference type="RefSeq" id="WP_248413232.1">
    <property type="nucleotide sequence ID" value="NZ_JALPQF010000011.1"/>
</dbReference>
<gene>
    <name evidence="2" type="ORF">MUY34_11575</name>
</gene>
<accession>A0ABT0HBQ0</accession>
<keyword evidence="3" id="KW-1185">Reference proteome</keyword>
<evidence type="ECO:0000256" key="1">
    <source>
        <dbReference type="SAM" id="Phobius"/>
    </source>
</evidence>
<proteinExistence type="predicted"/>
<dbReference type="InterPro" id="IPR045749">
    <property type="entry name" value="DUF6090"/>
</dbReference>
<sequence length="255" mass="29569">MIKFFRKIRLNLLSKGNTSKYFKYAIGEIILVVIGILIALQINNWNESKKEQAQLNGYLKNISKNIKSDIKNLTMIKNFRDSSRLGSKEFLKLTESPQLIAEDLHYFTSTYLFKYNSLFDVYFKSDKSGFEALKNSGYLNKIQETELETKIYNYYNIVAEIGEEEKSLNNFIEEMEYDMFKSGIVLQYINVLKAINKQPTEAHLKKAHELMNFPAFKGANFRVSRLKKIMSSYENAIDAASETVDLIAEMVPENH</sequence>
<dbReference type="Proteomes" id="UP001203687">
    <property type="component" value="Unassembled WGS sequence"/>
</dbReference>
<comment type="caution">
    <text evidence="2">The sequence shown here is derived from an EMBL/GenBank/DDBJ whole genome shotgun (WGS) entry which is preliminary data.</text>
</comment>
<keyword evidence="1" id="KW-1133">Transmembrane helix</keyword>
<feature type="transmembrane region" description="Helical" evidence="1">
    <location>
        <begin position="21"/>
        <end position="42"/>
    </location>
</feature>
<dbReference type="EMBL" id="JALPQF010000011">
    <property type="protein sequence ID" value="MCK8481267.1"/>
    <property type="molecule type" value="Genomic_DNA"/>
</dbReference>
<keyword evidence="1" id="KW-0812">Transmembrane</keyword>
<protein>
    <submittedName>
        <fullName evidence="2">DUF6090 family protein</fullName>
    </submittedName>
</protein>
<organism evidence="2 3">
    <name type="scientific">Psychroserpens algicola</name>
    <dbReference type="NCBI Taxonomy" id="1719034"/>
    <lineage>
        <taxon>Bacteria</taxon>
        <taxon>Pseudomonadati</taxon>
        <taxon>Bacteroidota</taxon>
        <taxon>Flavobacteriia</taxon>
        <taxon>Flavobacteriales</taxon>
        <taxon>Flavobacteriaceae</taxon>
        <taxon>Psychroserpens</taxon>
    </lineage>
</organism>
<evidence type="ECO:0000313" key="2">
    <source>
        <dbReference type="EMBL" id="MCK8481267.1"/>
    </source>
</evidence>
<keyword evidence="1" id="KW-0472">Membrane</keyword>
<dbReference type="Pfam" id="PF19578">
    <property type="entry name" value="DUF6090"/>
    <property type="match status" value="1"/>
</dbReference>
<evidence type="ECO:0000313" key="3">
    <source>
        <dbReference type="Proteomes" id="UP001203687"/>
    </source>
</evidence>